<dbReference type="Gene3D" id="3.40.50.150">
    <property type="entry name" value="Vaccinia Virus protein VP39"/>
    <property type="match status" value="1"/>
</dbReference>
<dbReference type="AlphaFoldDB" id="A0AA96WR65"/>
<sequence>MSELARLSERIARKILPISVKQSLKHYLKSTLQEDHPNSIRLLYPIQEKARYGYNSPPHSKLLEIISRDREIYATYLQNFLTYKEDFFQIPKGEWGQPALHQQPDEPFWLNRFLPGLDAISLYGLLCQYRPKRYFEIGSGNSTKFARKAIQKRALPTQITSFDPHPRTEIDSLCDRLIRDGVENADLSVFSELEAGDILFVDCSHYVFMNSDVTVFFLEILPYLKPGVIVGIHDIFLPYDYPPQWVINHYSEQYLLAAYLLGGAKQFRCIVPCAYISKDEALRQIIATNIWQAPEFNDGIEIVKPWINWLWEGTAFWLETR</sequence>
<name>A0AA96WR65_LEPBY</name>
<dbReference type="SUPFAM" id="SSF53335">
    <property type="entry name" value="S-adenosyl-L-methionine-dependent methyltransferases"/>
    <property type="match status" value="1"/>
</dbReference>
<dbReference type="RefSeq" id="WP_316426177.1">
    <property type="nucleotide sequence ID" value="NZ_CP130144.1"/>
</dbReference>
<accession>A0AA96WR65</accession>
<dbReference type="InterPro" id="IPR029063">
    <property type="entry name" value="SAM-dependent_MTases_sf"/>
</dbReference>
<proteinExistence type="predicted"/>
<keyword evidence="1" id="KW-0808">Transferase</keyword>
<gene>
    <name evidence="1" type="ORF">Q2T42_19355</name>
</gene>
<reference evidence="1" key="2">
    <citation type="submission" date="2023-07" db="EMBL/GenBank/DDBJ databases">
        <authorList>
            <person name="Bai X.-H."/>
            <person name="Wang H.-H."/>
            <person name="Wang J."/>
            <person name="Ma M.-Y."/>
            <person name="Hu H.-H."/>
            <person name="Song Z.-L."/>
            <person name="Ma H.-G."/>
            <person name="Fan Y."/>
            <person name="Du C.-Y."/>
            <person name="Xu J.-C."/>
        </authorList>
    </citation>
    <scope>NUCLEOTIDE SEQUENCE</scope>
    <source>
        <strain evidence="1">CZ1</strain>
    </source>
</reference>
<protein>
    <submittedName>
        <fullName evidence="1">Class I SAM-dependent methyltransferase</fullName>
        <ecNumber evidence="1">2.1.1.-</ecNumber>
    </submittedName>
</protein>
<keyword evidence="1" id="KW-0489">Methyltransferase</keyword>
<reference evidence="1" key="1">
    <citation type="journal article" date="2023" name="Plants (Basel)">
        <title>Genomic Analysis of Leptolyngbya boryana CZ1 Reveals Efficient Carbon Fixation Modules.</title>
        <authorList>
            <person name="Bai X."/>
            <person name="Wang H."/>
            <person name="Cheng W."/>
            <person name="Wang J."/>
            <person name="Ma M."/>
            <person name="Hu H."/>
            <person name="Song Z."/>
            <person name="Ma H."/>
            <person name="Fan Y."/>
            <person name="Du C."/>
            <person name="Xu J."/>
        </authorList>
    </citation>
    <scope>NUCLEOTIDE SEQUENCE</scope>
    <source>
        <strain evidence="1">CZ1</strain>
    </source>
</reference>
<dbReference type="Pfam" id="PF13578">
    <property type="entry name" value="Methyltransf_24"/>
    <property type="match status" value="1"/>
</dbReference>
<dbReference type="EC" id="2.1.1.-" evidence="1"/>
<dbReference type="GO" id="GO:0008168">
    <property type="term" value="F:methyltransferase activity"/>
    <property type="evidence" value="ECO:0007669"/>
    <property type="project" value="UniProtKB-KW"/>
</dbReference>
<dbReference type="GO" id="GO:0032259">
    <property type="term" value="P:methylation"/>
    <property type="evidence" value="ECO:0007669"/>
    <property type="project" value="UniProtKB-KW"/>
</dbReference>
<evidence type="ECO:0000313" key="1">
    <source>
        <dbReference type="EMBL" id="WNZ43993.1"/>
    </source>
</evidence>
<dbReference type="EMBL" id="CP130144">
    <property type="protein sequence ID" value="WNZ43993.1"/>
    <property type="molecule type" value="Genomic_DNA"/>
</dbReference>
<organism evidence="1">
    <name type="scientific">Leptolyngbya boryana CZ1</name>
    <dbReference type="NCBI Taxonomy" id="3060204"/>
    <lineage>
        <taxon>Bacteria</taxon>
        <taxon>Bacillati</taxon>
        <taxon>Cyanobacteriota</taxon>
        <taxon>Cyanophyceae</taxon>
        <taxon>Leptolyngbyales</taxon>
        <taxon>Leptolyngbyaceae</taxon>
        <taxon>Leptolyngbya group</taxon>
        <taxon>Leptolyngbya</taxon>
    </lineage>
</organism>